<evidence type="ECO:0000256" key="1">
    <source>
        <dbReference type="ARBA" id="ARBA00008520"/>
    </source>
</evidence>
<keyword evidence="5" id="KW-1185">Reference proteome</keyword>
<evidence type="ECO:0008006" key="6">
    <source>
        <dbReference type="Google" id="ProtNLM"/>
    </source>
</evidence>
<dbReference type="AlphaFoldDB" id="A0A074LJN3"/>
<keyword evidence="3" id="KW-0732">Signal</keyword>
<dbReference type="STRING" id="1157490.EL26_21385"/>
<organism evidence="4 5">
    <name type="scientific">Tumebacillus flagellatus</name>
    <dbReference type="NCBI Taxonomy" id="1157490"/>
    <lineage>
        <taxon>Bacteria</taxon>
        <taxon>Bacillati</taxon>
        <taxon>Bacillota</taxon>
        <taxon>Bacilli</taxon>
        <taxon>Bacillales</taxon>
        <taxon>Alicyclobacillaceae</taxon>
        <taxon>Tumebacillus</taxon>
    </lineage>
</organism>
<dbReference type="GO" id="GO:0055052">
    <property type="term" value="C:ATP-binding cassette (ABC) transporter complex, substrate-binding subunit-containing"/>
    <property type="evidence" value="ECO:0007669"/>
    <property type="project" value="TreeGrafter"/>
</dbReference>
<keyword evidence="2" id="KW-0813">Transport</keyword>
<evidence type="ECO:0000313" key="5">
    <source>
        <dbReference type="Proteomes" id="UP000027931"/>
    </source>
</evidence>
<sequence>MTVNVWVMGDGVWKDFYSRLANRFHTENPDIQVQIDFIPWDQGHEKLITAAASGSGPDVATDGGRWTAELAAMGALEPLDRYLTPAYRNDFVEAAWETTQWNGHTWGIPQGFTTTGLFYRTDWLRAIGCEHPPQNWQEFKDVAKKMTQHHHFGFSLVGDNSMETTMCWVPFLWQNGGDLLTPDRQHAAFNSEAGVQALQFYVDLYRKDHAVPASALSTKRNDSHQMFLHDIAGMTATGPWFFSEIKREQPDLKYAVAPHPVGKQAATLATTDHIVMLKTAARKQAAWKWIDYVTNPENSQAWSKTAGFIPYRKSGLHDPNFTRDPNYQVLISATQNARAYPTLPEWPQIDNLLSDAIQTALAGKRTPKEALDDAAQEVDEILADSN</sequence>
<dbReference type="PANTHER" id="PTHR30061:SF50">
    <property type="entry name" value="MALTOSE_MALTODEXTRIN-BINDING PERIPLASMIC PROTEIN"/>
    <property type="match status" value="1"/>
</dbReference>
<dbReference type="eggNOG" id="COG1653">
    <property type="taxonomic scope" value="Bacteria"/>
</dbReference>
<dbReference type="SUPFAM" id="SSF53850">
    <property type="entry name" value="Periplasmic binding protein-like II"/>
    <property type="match status" value="1"/>
</dbReference>
<dbReference type="Gene3D" id="3.40.190.10">
    <property type="entry name" value="Periplasmic binding protein-like II"/>
    <property type="match status" value="2"/>
</dbReference>
<accession>A0A074LJN3</accession>
<dbReference type="GO" id="GO:0015768">
    <property type="term" value="P:maltose transport"/>
    <property type="evidence" value="ECO:0007669"/>
    <property type="project" value="TreeGrafter"/>
</dbReference>
<protein>
    <recommendedName>
        <fullName evidence="6">ABC transporter substrate-binding protein</fullName>
    </recommendedName>
</protein>
<comment type="caution">
    <text evidence="4">The sequence shown here is derived from an EMBL/GenBank/DDBJ whole genome shotgun (WGS) entry which is preliminary data.</text>
</comment>
<dbReference type="PANTHER" id="PTHR30061">
    <property type="entry name" value="MALTOSE-BINDING PERIPLASMIC PROTEIN"/>
    <property type="match status" value="1"/>
</dbReference>
<comment type="similarity">
    <text evidence="1">Belongs to the bacterial solute-binding protein 1 family.</text>
</comment>
<dbReference type="Proteomes" id="UP000027931">
    <property type="component" value="Unassembled WGS sequence"/>
</dbReference>
<proteinExistence type="inferred from homology"/>
<dbReference type="EMBL" id="JMIR01000040">
    <property type="protein sequence ID" value="KEO81309.1"/>
    <property type="molecule type" value="Genomic_DNA"/>
</dbReference>
<dbReference type="GO" id="GO:0042956">
    <property type="term" value="P:maltodextrin transmembrane transport"/>
    <property type="evidence" value="ECO:0007669"/>
    <property type="project" value="TreeGrafter"/>
</dbReference>
<evidence type="ECO:0000256" key="2">
    <source>
        <dbReference type="ARBA" id="ARBA00022448"/>
    </source>
</evidence>
<dbReference type="InterPro" id="IPR006059">
    <property type="entry name" value="SBP"/>
</dbReference>
<reference evidence="4 5" key="1">
    <citation type="journal article" date="2013" name="Int. J. Syst. Evol. Microbiol.">
        <title>Tumebacillus flagellatus sp. nov., an alpha-amylase/pullulanase-producing bacterium isolated from cassava wastewater.</title>
        <authorList>
            <person name="Wang Q."/>
            <person name="Xie N."/>
            <person name="Qin Y."/>
            <person name="Shen N."/>
            <person name="Zhu J."/>
            <person name="Mi H."/>
            <person name="Huang R."/>
        </authorList>
    </citation>
    <scope>NUCLEOTIDE SEQUENCE [LARGE SCALE GENOMIC DNA]</scope>
    <source>
        <strain evidence="4 5">GST4</strain>
    </source>
</reference>
<evidence type="ECO:0000256" key="3">
    <source>
        <dbReference type="ARBA" id="ARBA00022729"/>
    </source>
</evidence>
<dbReference type="Pfam" id="PF01547">
    <property type="entry name" value="SBP_bac_1"/>
    <property type="match status" value="1"/>
</dbReference>
<dbReference type="GO" id="GO:1901982">
    <property type="term" value="F:maltose binding"/>
    <property type="evidence" value="ECO:0007669"/>
    <property type="project" value="TreeGrafter"/>
</dbReference>
<name>A0A074LJN3_9BACL</name>
<gene>
    <name evidence="4" type="ORF">EL26_21385</name>
</gene>
<evidence type="ECO:0000313" key="4">
    <source>
        <dbReference type="EMBL" id="KEO81309.1"/>
    </source>
</evidence>